<dbReference type="SMART" id="SM01419">
    <property type="entry name" value="Thiol-ester_cl"/>
    <property type="match status" value="1"/>
</dbReference>
<dbReference type="SMART" id="SM01359">
    <property type="entry name" value="A2M_N_2"/>
    <property type="match status" value="1"/>
</dbReference>
<evidence type="ECO:0000313" key="8">
    <source>
        <dbReference type="EMBL" id="KAG7335897.1"/>
    </source>
</evidence>
<evidence type="ECO:0000256" key="1">
    <source>
        <dbReference type="ARBA" id="ARBA00004613"/>
    </source>
</evidence>
<dbReference type="PROSITE" id="PS50189">
    <property type="entry name" value="NTR"/>
    <property type="match status" value="1"/>
</dbReference>
<dbReference type="InterPro" id="IPR011626">
    <property type="entry name" value="Alpha-macroglobulin_TED"/>
</dbReference>
<dbReference type="Pfam" id="PF01759">
    <property type="entry name" value="NTR"/>
    <property type="match status" value="1"/>
</dbReference>
<dbReference type="InterPro" id="IPR018081">
    <property type="entry name" value="Anaphylatoxin_comp_syst"/>
</dbReference>
<dbReference type="Gene3D" id="6.20.50.160">
    <property type="match status" value="1"/>
</dbReference>
<protein>
    <recommendedName>
        <fullName evidence="10">Complement C4 gamma chain</fullName>
    </recommendedName>
</protein>
<dbReference type="GO" id="GO:0004866">
    <property type="term" value="F:endopeptidase inhibitor activity"/>
    <property type="evidence" value="ECO:0007669"/>
    <property type="project" value="InterPro"/>
</dbReference>
<dbReference type="InterPro" id="IPR050473">
    <property type="entry name" value="A2M/Complement_sys"/>
</dbReference>
<dbReference type="Pfam" id="PF00207">
    <property type="entry name" value="A2M"/>
    <property type="match status" value="1"/>
</dbReference>
<dbReference type="InterPro" id="IPR036595">
    <property type="entry name" value="A-macroglobulin_rcpt-bd_sf"/>
</dbReference>
<comment type="caution">
    <text evidence="8">The sequence shown here is derived from an EMBL/GenBank/DDBJ whole genome shotgun (WGS) entry which is preliminary data.</text>
</comment>
<dbReference type="InterPro" id="IPR008930">
    <property type="entry name" value="Terpenoid_cyclase/PrenylTrfase"/>
</dbReference>
<dbReference type="InterPro" id="IPR001599">
    <property type="entry name" value="Macroglobln_a2"/>
</dbReference>
<dbReference type="SUPFAM" id="SSF47686">
    <property type="entry name" value="Anaphylotoxins (complement system)"/>
    <property type="match status" value="1"/>
</dbReference>
<dbReference type="GO" id="GO:0006956">
    <property type="term" value="P:complement activation"/>
    <property type="evidence" value="ECO:0007669"/>
    <property type="project" value="TreeGrafter"/>
</dbReference>
<evidence type="ECO:0000256" key="2">
    <source>
        <dbReference type="ARBA" id="ARBA00022525"/>
    </source>
</evidence>
<organism evidence="8 9">
    <name type="scientific">Hemibagrus wyckioides</name>
    <dbReference type="NCBI Taxonomy" id="337641"/>
    <lineage>
        <taxon>Eukaryota</taxon>
        <taxon>Metazoa</taxon>
        <taxon>Chordata</taxon>
        <taxon>Craniata</taxon>
        <taxon>Vertebrata</taxon>
        <taxon>Euteleostomi</taxon>
        <taxon>Actinopterygii</taxon>
        <taxon>Neopterygii</taxon>
        <taxon>Teleostei</taxon>
        <taxon>Ostariophysi</taxon>
        <taxon>Siluriformes</taxon>
        <taxon>Bagridae</taxon>
        <taxon>Hemibagrus</taxon>
    </lineage>
</organism>
<feature type="chain" id="PRO_5038625370" description="Complement C4 gamma chain" evidence="5">
    <location>
        <begin position="21"/>
        <end position="1713"/>
    </location>
</feature>
<dbReference type="SMART" id="SM01361">
    <property type="entry name" value="A2M_recep"/>
    <property type="match status" value="1"/>
</dbReference>
<dbReference type="Gene3D" id="2.40.50.120">
    <property type="match status" value="1"/>
</dbReference>
<dbReference type="FunFam" id="2.60.40.690:FF:000002">
    <property type="entry name" value="Complement C4 isoform-A"/>
    <property type="match status" value="1"/>
</dbReference>
<accession>A0A9D3PBB1</accession>
<dbReference type="InterPro" id="IPR009048">
    <property type="entry name" value="A-macroglobulin_rcpt-bd"/>
</dbReference>
<dbReference type="SUPFAM" id="SSF48239">
    <property type="entry name" value="Terpenoid cyclases/Protein prenyltransferases"/>
    <property type="match status" value="1"/>
</dbReference>
<dbReference type="SUPFAM" id="SSF50242">
    <property type="entry name" value="TIMP-like"/>
    <property type="match status" value="1"/>
</dbReference>
<dbReference type="Gene3D" id="2.60.40.1940">
    <property type="match status" value="1"/>
</dbReference>
<dbReference type="Pfam" id="PF07677">
    <property type="entry name" value="A2M_recep"/>
    <property type="match status" value="1"/>
</dbReference>
<dbReference type="Pfam" id="PF17789">
    <property type="entry name" value="MG4"/>
    <property type="match status" value="1"/>
</dbReference>
<feature type="domain" description="NTR" evidence="7">
    <location>
        <begin position="1567"/>
        <end position="1711"/>
    </location>
</feature>
<dbReference type="SMART" id="SM01360">
    <property type="entry name" value="A2M"/>
    <property type="match status" value="1"/>
</dbReference>
<dbReference type="SMART" id="SM00643">
    <property type="entry name" value="C345C"/>
    <property type="match status" value="1"/>
</dbReference>
<dbReference type="Gene3D" id="1.20.91.20">
    <property type="entry name" value="Anaphylotoxins (complement system)"/>
    <property type="match status" value="1"/>
</dbReference>
<dbReference type="InterPro" id="IPR041555">
    <property type="entry name" value="MG3"/>
</dbReference>
<dbReference type="OrthoDB" id="6359008at2759"/>
<dbReference type="Gene3D" id="2.60.120.1540">
    <property type="match status" value="1"/>
</dbReference>
<dbReference type="PROSITE" id="PS00477">
    <property type="entry name" value="ALPHA_2_MACROGLOBULIN"/>
    <property type="match status" value="1"/>
</dbReference>
<reference evidence="8 9" key="1">
    <citation type="submission" date="2021-06" db="EMBL/GenBank/DDBJ databases">
        <title>Chromosome-level genome assembly of the red-tail catfish (Hemibagrus wyckioides).</title>
        <authorList>
            <person name="Shao F."/>
        </authorList>
    </citation>
    <scope>NUCLEOTIDE SEQUENCE [LARGE SCALE GENOMIC DNA]</scope>
    <source>
        <strain evidence="8">EC202008001</strain>
        <tissue evidence="8">Blood</tissue>
    </source>
</reference>
<dbReference type="Gene3D" id="2.20.130.20">
    <property type="match status" value="1"/>
</dbReference>
<dbReference type="PROSITE" id="PS01178">
    <property type="entry name" value="ANAPHYLATOXIN_2"/>
    <property type="match status" value="1"/>
</dbReference>
<evidence type="ECO:0000256" key="5">
    <source>
        <dbReference type="SAM" id="SignalP"/>
    </source>
</evidence>
<name>A0A9D3PBB1_9TELE</name>
<gene>
    <name evidence="8" type="ORF">KOW79_000590</name>
</gene>
<dbReference type="EMBL" id="JAHKSW010000001">
    <property type="protein sequence ID" value="KAG7335897.1"/>
    <property type="molecule type" value="Genomic_DNA"/>
</dbReference>
<keyword evidence="9" id="KW-1185">Reference proteome</keyword>
<sequence length="1713" mass="192021">MGSLLYLLLFSGYIAQLVSAETFLVTAPSVFHVGTKETVSVQVGDELLNRSVTCYLEQEVGRVLMSKKEPILIENKGKIGTLQLEILPNRDGKLQSGTGDPPYLNLVCEVGGSKRKITRVLVSHHRGYIFIQTNQPMYNPTQKVLYRIFTLNHAMRPVSEIIHVYLINADGNIIKNILTKSDKGVYSKVFDIPDISQPGVWKIKAHYKGDEKSATIREFKVQKFVLPSFGVTIKAETDHLLVSAENFKFSIDVSYSYGKKINGGFHCRFGVRAGNTNEPDDIKFLKGLEKSGQVKDGEAEIVLKISDIQEKLAPVTLEDAAQNGVRFYIAVSVTDTLSGELQDSEIFLPIVAQRYKVDLERTRSHFIPKMPFKAMVVVRTPNGLPAKAIPVKISVSHTNEKSTTINTNDEGVAYSVFNVEQTPQSISVEATVDGFTSVKNVPIATSSSNNFLQISVTSRVLAPGHQMNVKFDIVNGPAKDGYVYYLILSKGALKESGSVEIGVTATISIPLKHNLIPSFRLIGYYYNTRGEIIADSIWVDVKDVCERKVEITEKDKGNKNEYRNPSESIDLNIDVDGQENAKVALLAVDKAIYALNAENKLTLKQVFSSMHSYDLGCSYGGGENTAAVFNDAGLTFISHSETLKSQMRIGFGCETGFRRQKRAIDLQKELAKKETEFPDVALQKCCRHGLTLLPMKLSCEQRKKRMKSSDECVEAFMKCCNFATQLRKKKRQEEIMSSHGRTVSSNEIENFFDSDIQYIRRSFPPSFAFDILKVNGQATTKIILPDSITTWEIQAVSLSPDYGFCVAKPLDIQAFKELFISLQLPYSVRKNEQMAIVVVIYNYGKHDRELAVHMKQVEGLCSPGALTTDSYLNVNVAGSSSETVTFSAVPLMEGEIPITIQLYDKEFDSGVDAIQKTLLVMNEGIREEQAKSTIINLDGRSDITFDIDGVLPRGTVPETDGNIFVKIEDEVFGAASATPLLNPGKVKNLIKAPHGCAEQTMIRMSPTALAIRYMDSNNGWLNLEPEMRDNALKNIDEAYNRLLTFKKPDGSYGAWIKHPTSSWLTALVVKVLSLVADCELAVTEDKLIVSQLEIRNSVNYLITHQEEDGSFIDRNPVIHREMQGGIGGVEQDASLTAFIAIALNRSLPFMDQETDAVTRSISNAARYLLLRVDELRRPFSLAITTYCLSLCLEDNPVALSAWARLKSMAKKEGDCKVWRDNEDLRLQDEKKQNLVPSAVALTVETTAYALLAALKNKDFEEAKMAVCFLASQENYEGGFKSTQDTIIALEALSEYAKSLPIEEPLDVKVQFTSLRRNKIENLAINKKGEKVETDLQRLLGSNIQAKFSGKGQAKVKVVKAYYVPDTSSQCSQVAITVTVTGKLEYEAKIIDNYEYDYSYNYEAERKEEEDFPRSAIEWFDARTRRRRDTDSSQNSEKIVYNVCVSLSMERNLTGMAIADITLLSGFQPETEDLDQLKNAEAPFISHYEFANGRVLLYFNEIYSGKECIEFRAVQKVPIGLLQPAPATFYDYYEPERRCTIFYGAPKRSKMVSTLCVNEVCQCAERACFKEKDPSKLNIRKDDRFKHVCYQPLADYGFMVNVTSEEDKKSFIFYHTTVTEVLKFKGDVNVAIDDTRVFAKRKHCKSQLNLGEYLIMGRDGLTTDINGQMVYLLDSNTWVEPKPTKNKCKASLMRSYCKGFTDFRQEYLINGCSQ</sequence>
<evidence type="ECO:0000313" key="9">
    <source>
        <dbReference type="Proteomes" id="UP000824219"/>
    </source>
</evidence>
<dbReference type="InterPro" id="IPR000020">
    <property type="entry name" value="Anaphylatoxin/fibulin"/>
</dbReference>
<dbReference type="PANTHER" id="PTHR11412:SF144">
    <property type="entry name" value="COMPLEMENT C4-B"/>
    <property type="match status" value="1"/>
</dbReference>
<dbReference type="InterPro" id="IPR002890">
    <property type="entry name" value="MG2"/>
</dbReference>
<dbReference type="InterPro" id="IPR040839">
    <property type="entry name" value="MG4"/>
</dbReference>
<dbReference type="Gene3D" id="2.60.40.690">
    <property type="entry name" value="Alpha-macroglobulin, receptor-binding domain"/>
    <property type="match status" value="1"/>
</dbReference>
<keyword evidence="5" id="KW-0732">Signal</keyword>
<dbReference type="Proteomes" id="UP000824219">
    <property type="component" value="Linkage Group LG01"/>
</dbReference>
<dbReference type="InterPro" id="IPR018933">
    <property type="entry name" value="Netrin_module_non-TIMP"/>
</dbReference>
<dbReference type="Pfam" id="PF01821">
    <property type="entry name" value="ANATO"/>
    <property type="match status" value="1"/>
</dbReference>
<dbReference type="PANTHER" id="PTHR11412">
    <property type="entry name" value="MACROGLOBULIN / COMPLEMENT"/>
    <property type="match status" value="1"/>
</dbReference>
<dbReference type="InterPro" id="IPR047565">
    <property type="entry name" value="Alpha-macroglob_thiol-ester_cl"/>
</dbReference>
<dbReference type="Gene3D" id="2.60.40.1930">
    <property type="match status" value="3"/>
</dbReference>
<feature type="domain" description="Anaphylatoxin-like" evidence="6">
    <location>
        <begin position="685"/>
        <end position="720"/>
    </location>
</feature>
<dbReference type="Gene3D" id="1.50.10.20">
    <property type="match status" value="1"/>
</dbReference>
<evidence type="ECO:0000256" key="4">
    <source>
        <dbReference type="ARBA" id="ARBA00023157"/>
    </source>
</evidence>
<dbReference type="Gene3D" id="2.60.40.10">
    <property type="entry name" value="Immunoglobulins"/>
    <property type="match status" value="2"/>
</dbReference>
<evidence type="ECO:0000256" key="3">
    <source>
        <dbReference type="ARBA" id="ARBA00022966"/>
    </source>
</evidence>
<dbReference type="Pfam" id="PF07703">
    <property type="entry name" value="A2M_BRD"/>
    <property type="match status" value="1"/>
</dbReference>
<dbReference type="Pfam" id="PF17791">
    <property type="entry name" value="MG3"/>
    <property type="match status" value="1"/>
</dbReference>
<dbReference type="GO" id="GO:0005615">
    <property type="term" value="C:extracellular space"/>
    <property type="evidence" value="ECO:0007669"/>
    <property type="project" value="InterPro"/>
</dbReference>
<evidence type="ECO:0000259" key="7">
    <source>
        <dbReference type="PROSITE" id="PS50189"/>
    </source>
</evidence>
<keyword evidence="4" id="KW-1015">Disulfide bond</keyword>
<evidence type="ECO:0000259" key="6">
    <source>
        <dbReference type="PROSITE" id="PS01178"/>
    </source>
</evidence>
<dbReference type="CDD" id="cd02896">
    <property type="entry name" value="complement_C3_C4_C5"/>
    <property type="match status" value="1"/>
</dbReference>
<feature type="signal peptide" evidence="5">
    <location>
        <begin position="1"/>
        <end position="20"/>
    </location>
</feature>
<dbReference type="InterPro" id="IPR008993">
    <property type="entry name" value="TIMP-like_OB-fold"/>
</dbReference>
<dbReference type="InterPro" id="IPR001134">
    <property type="entry name" value="Netrin_domain"/>
</dbReference>
<dbReference type="SUPFAM" id="SSF49410">
    <property type="entry name" value="Alpha-macroglobulin receptor domain"/>
    <property type="match status" value="1"/>
</dbReference>
<dbReference type="InterPro" id="IPR013783">
    <property type="entry name" value="Ig-like_fold"/>
</dbReference>
<dbReference type="CDD" id="cd00017">
    <property type="entry name" value="ANATO"/>
    <property type="match status" value="1"/>
</dbReference>
<comment type="subcellular location">
    <subcellularLocation>
        <location evidence="1">Secreted</location>
    </subcellularLocation>
</comment>
<proteinExistence type="predicted"/>
<dbReference type="InterPro" id="IPR019742">
    <property type="entry name" value="MacrogloblnA2_CS"/>
</dbReference>
<dbReference type="InterPro" id="IPR011625">
    <property type="entry name" value="A2M_N_BRD"/>
</dbReference>
<evidence type="ECO:0008006" key="10">
    <source>
        <dbReference type="Google" id="ProtNLM"/>
    </source>
</evidence>
<keyword evidence="3" id="KW-0882">Thioester bond</keyword>
<dbReference type="Pfam" id="PF01835">
    <property type="entry name" value="MG2"/>
    <property type="match status" value="1"/>
</dbReference>
<dbReference type="Pfam" id="PF07678">
    <property type="entry name" value="TED_complement"/>
    <property type="match status" value="1"/>
</dbReference>
<dbReference type="SMART" id="SM00104">
    <property type="entry name" value="ANATO"/>
    <property type="match status" value="1"/>
</dbReference>
<dbReference type="PROSITE" id="PS01177">
    <property type="entry name" value="ANAPHYLATOXIN_1"/>
    <property type="match status" value="1"/>
</dbReference>
<keyword evidence="2" id="KW-0964">Secreted</keyword>